<comment type="caution">
    <text evidence="3">The sequence shown here is derived from an EMBL/GenBank/DDBJ whole genome shotgun (WGS) entry which is preliminary data.</text>
</comment>
<keyword evidence="4" id="KW-1185">Reference proteome</keyword>
<evidence type="ECO:0000259" key="2">
    <source>
        <dbReference type="Pfam" id="PF07331"/>
    </source>
</evidence>
<gene>
    <name evidence="3" type="ORF">IOD40_18780</name>
</gene>
<evidence type="ECO:0000313" key="3">
    <source>
        <dbReference type="EMBL" id="MBI1622705.1"/>
    </source>
</evidence>
<feature type="transmembrane region" description="Helical" evidence="1">
    <location>
        <begin position="132"/>
        <end position="155"/>
    </location>
</feature>
<dbReference type="InterPro" id="IPR009936">
    <property type="entry name" value="DUF1468"/>
</dbReference>
<feature type="transmembrane region" description="Helical" evidence="1">
    <location>
        <begin position="94"/>
        <end position="125"/>
    </location>
</feature>
<name>A0ABS0SJ12_9HYPH</name>
<protein>
    <submittedName>
        <fullName evidence="3">Tripartite tricarboxylate transporter TctB family protein</fullName>
    </submittedName>
</protein>
<keyword evidence="1" id="KW-0812">Transmembrane</keyword>
<dbReference type="Pfam" id="PF07331">
    <property type="entry name" value="TctB"/>
    <property type="match status" value="1"/>
</dbReference>
<feature type="domain" description="DUF1468" evidence="2">
    <location>
        <begin position="25"/>
        <end position="157"/>
    </location>
</feature>
<accession>A0ABS0SJ12</accession>
<evidence type="ECO:0000313" key="4">
    <source>
        <dbReference type="Proteomes" id="UP000601789"/>
    </source>
</evidence>
<keyword evidence="1" id="KW-0472">Membrane</keyword>
<evidence type="ECO:0000256" key="1">
    <source>
        <dbReference type="SAM" id="Phobius"/>
    </source>
</evidence>
<dbReference type="Proteomes" id="UP000601789">
    <property type="component" value="Unassembled WGS sequence"/>
</dbReference>
<feature type="transmembrane region" description="Helical" evidence="1">
    <location>
        <begin position="52"/>
        <end position="74"/>
    </location>
</feature>
<proteinExistence type="predicted"/>
<dbReference type="EMBL" id="JADGMQ010000021">
    <property type="protein sequence ID" value="MBI1622705.1"/>
    <property type="molecule type" value="Genomic_DNA"/>
</dbReference>
<organism evidence="3 4">
    <name type="scientific">Aquamicrobium zhengzhouense</name>
    <dbReference type="NCBI Taxonomy" id="2781738"/>
    <lineage>
        <taxon>Bacteria</taxon>
        <taxon>Pseudomonadati</taxon>
        <taxon>Pseudomonadota</taxon>
        <taxon>Alphaproteobacteria</taxon>
        <taxon>Hyphomicrobiales</taxon>
        <taxon>Phyllobacteriaceae</taxon>
        <taxon>Aquamicrobium</taxon>
    </lineage>
</organism>
<feature type="transmembrane region" description="Helical" evidence="1">
    <location>
        <begin position="19"/>
        <end position="40"/>
    </location>
</feature>
<dbReference type="RefSeq" id="WP_198478241.1">
    <property type="nucleotide sequence ID" value="NZ_JADGMQ010000021.1"/>
</dbReference>
<keyword evidence="1" id="KW-1133">Transmembrane helix</keyword>
<reference evidence="3 4" key="1">
    <citation type="submission" date="2020-10" db="EMBL/GenBank/DDBJ databases">
        <title>Aquamicrobium zhengzhouensis sp. nov., a exopolysaccharide producing bacterium isolated from farmland soil.</title>
        <authorList>
            <person name="Wang X."/>
        </authorList>
    </citation>
    <scope>NUCLEOTIDE SEQUENCE [LARGE SCALE GENOMIC DNA]</scope>
    <source>
        <strain evidence="4">cd-1</strain>
    </source>
</reference>
<sequence>MTAAAQSAKSGSSTATLLFVQRLIIALAALACFLAFFWMSRQMPPVRAAGDVGAAFLPLIMASIGFGLALIYLFQVVTGRGEGDRLAHPMALVLLVLTIATVALIYGVGMPIAIGAGAALMVFVLERGKAPFWAAGTGIAFWALTKFGFGMLLGVPLL</sequence>